<dbReference type="Gene3D" id="3.40.50.300">
    <property type="entry name" value="P-loop containing nucleotide triphosphate hydrolases"/>
    <property type="match status" value="1"/>
</dbReference>
<organism evidence="10 11">
    <name type="scientific">Carboxydocella sporoproducens DSM 16521</name>
    <dbReference type="NCBI Taxonomy" id="1121270"/>
    <lineage>
        <taxon>Bacteria</taxon>
        <taxon>Bacillati</taxon>
        <taxon>Bacillota</taxon>
        <taxon>Clostridia</taxon>
        <taxon>Eubacteriales</taxon>
        <taxon>Clostridiales Family XVI. Incertae Sedis</taxon>
        <taxon>Carboxydocella</taxon>
    </lineage>
</organism>
<evidence type="ECO:0000256" key="4">
    <source>
        <dbReference type="ARBA" id="ARBA00022777"/>
    </source>
</evidence>
<keyword evidence="8" id="KW-0963">Cytoplasm</keyword>
<dbReference type="NCBIfam" id="TIGR00017">
    <property type="entry name" value="cmk"/>
    <property type="match status" value="1"/>
</dbReference>
<evidence type="ECO:0000256" key="7">
    <source>
        <dbReference type="ARBA" id="ARBA00048478"/>
    </source>
</evidence>
<keyword evidence="11" id="KW-1185">Reference proteome</keyword>
<dbReference type="GO" id="GO:0015949">
    <property type="term" value="P:nucleobase-containing small molecule interconversion"/>
    <property type="evidence" value="ECO:0007669"/>
    <property type="project" value="TreeGrafter"/>
</dbReference>
<comment type="subcellular location">
    <subcellularLocation>
        <location evidence="8">Cytoplasm</location>
    </subcellularLocation>
</comment>
<dbReference type="InterPro" id="IPR027417">
    <property type="entry name" value="P-loop_NTPase"/>
</dbReference>
<evidence type="ECO:0000313" key="11">
    <source>
        <dbReference type="Proteomes" id="UP000189933"/>
    </source>
</evidence>
<protein>
    <recommendedName>
        <fullName evidence="8">Cytidylate kinase</fullName>
        <shortName evidence="8">CK</shortName>
        <ecNumber evidence="8">2.7.4.25</ecNumber>
    </recommendedName>
    <alternativeName>
        <fullName evidence="8">Cytidine monophosphate kinase</fullName>
        <shortName evidence="8">CMP kinase</shortName>
    </alternativeName>
</protein>
<dbReference type="OrthoDB" id="9807434at2"/>
<dbReference type="InterPro" id="IPR011994">
    <property type="entry name" value="Cytidylate_kinase_dom"/>
</dbReference>
<dbReference type="PANTHER" id="PTHR21299">
    <property type="entry name" value="CYTIDYLATE KINASE/PANTOATE-BETA-ALANINE LIGASE"/>
    <property type="match status" value="1"/>
</dbReference>
<dbReference type="GO" id="GO:0036430">
    <property type="term" value="F:CMP kinase activity"/>
    <property type="evidence" value="ECO:0007669"/>
    <property type="project" value="RHEA"/>
</dbReference>
<keyword evidence="4 8" id="KW-0418">Kinase</keyword>
<dbReference type="GO" id="GO:0005829">
    <property type="term" value="C:cytosol"/>
    <property type="evidence" value="ECO:0007669"/>
    <property type="project" value="TreeGrafter"/>
</dbReference>
<dbReference type="PANTHER" id="PTHR21299:SF2">
    <property type="entry name" value="CYTIDYLATE KINASE"/>
    <property type="match status" value="1"/>
</dbReference>
<comment type="catalytic activity">
    <reaction evidence="6 8">
        <text>dCMP + ATP = dCDP + ADP</text>
        <dbReference type="Rhea" id="RHEA:25094"/>
        <dbReference type="ChEBI" id="CHEBI:30616"/>
        <dbReference type="ChEBI" id="CHEBI:57566"/>
        <dbReference type="ChEBI" id="CHEBI:58593"/>
        <dbReference type="ChEBI" id="CHEBI:456216"/>
        <dbReference type="EC" id="2.7.4.25"/>
    </reaction>
</comment>
<dbReference type="EMBL" id="FUXM01000035">
    <property type="protein sequence ID" value="SKA19214.1"/>
    <property type="molecule type" value="Genomic_DNA"/>
</dbReference>
<dbReference type="CDD" id="cd02020">
    <property type="entry name" value="CMPK"/>
    <property type="match status" value="1"/>
</dbReference>
<proteinExistence type="inferred from homology"/>
<evidence type="ECO:0000313" key="10">
    <source>
        <dbReference type="EMBL" id="SKA19214.1"/>
    </source>
</evidence>
<evidence type="ECO:0000256" key="6">
    <source>
        <dbReference type="ARBA" id="ARBA00047615"/>
    </source>
</evidence>
<evidence type="ECO:0000256" key="5">
    <source>
        <dbReference type="ARBA" id="ARBA00022840"/>
    </source>
</evidence>
<dbReference type="SUPFAM" id="SSF52540">
    <property type="entry name" value="P-loop containing nucleoside triphosphate hydrolases"/>
    <property type="match status" value="1"/>
</dbReference>
<evidence type="ECO:0000259" key="9">
    <source>
        <dbReference type="Pfam" id="PF02224"/>
    </source>
</evidence>
<dbReference type="AlphaFoldDB" id="A0A1T4RT97"/>
<reference evidence="11" key="1">
    <citation type="submission" date="2017-02" db="EMBL/GenBank/DDBJ databases">
        <authorList>
            <person name="Varghese N."/>
            <person name="Submissions S."/>
        </authorList>
    </citation>
    <scope>NUCLEOTIDE SEQUENCE [LARGE SCALE GENOMIC DNA]</scope>
    <source>
        <strain evidence="11">DSM 16521</strain>
    </source>
</reference>
<keyword evidence="5 8" id="KW-0067">ATP-binding</keyword>
<comment type="similarity">
    <text evidence="1 8">Belongs to the cytidylate kinase family. Type 1 subfamily.</text>
</comment>
<dbReference type="InterPro" id="IPR003136">
    <property type="entry name" value="Cytidylate_kin"/>
</dbReference>
<dbReference type="HAMAP" id="MF_00238">
    <property type="entry name" value="Cytidyl_kinase_type1"/>
    <property type="match status" value="1"/>
</dbReference>
<evidence type="ECO:0000256" key="2">
    <source>
        <dbReference type="ARBA" id="ARBA00022679"/>
    </source>
</evidence>
<dbReference type="GO" id="GO:0005524">
    <property type="term" value="F:ATP binding"/>
    <property type="evidence" value="ECO:0007669"/>
    <property type="project" value="UniProtKB-UniRule"/>
</dbReference>
<evidence type="ECO:0000256" key="8">
    <source>
        <dbReference type="HAMAP-Rule" id="MF_00238"/>
    </source>
</evidence>
<comment type="catalytic activity">
    <reaction evidence="7 8">
        <text>CMP + ATP = CDP + ADP</text>
        <dbReference type="Rhea" id="RHEA:11600"/>
        <dbReference type="ChEBI" id="CHEBI:30616"/>
        <dbReference type="ChEBI" id="CHEBI:58069"/>
        <dbReference type="ChEBI" id="CHEBI:60377"/>
        <dbReference type="ChEBI" id="CHEBI:456216"/>
        <dbReference type="EC" id="2.7.4.25"/>
    </reaction>
</comment>
<evidence type="ECO:0000256" key="3">
    <source>
        <dbReference type="ARBA" id="ARBA00022741"/>
    </source>
</evidence>
<dbReference type="EC" id="2.7.4.25" evidence="8"/>
<gene>
    <name evidence="8" type="primary">cmk</name>
    <name evidence="10" type="ORF">SAMN02745885_02255</name>
</gene>
<feature type="domain" description="Cytidylate kinase" evidence="9">
    <location>
        <begin position="7"/>
        <end position="218"/>
    </location>
</feature>
<feature type="binding site" evidence="8">
    <location>
        <begin position="11"/>
        <end position="19"/>
    </location>
    <ligand>
        <name>ATP</name>
        <dbReference type="ChEBI" id="CHEBI:30616"/>
    </ligand>
</feature>
<dbReference type="GO" id="GO:0006220">
    <property type="term" value="P:pyrimidine nucleotide metabolic process"/>
    <property type="evidence" value="ECO:0007669"/>
    <property type="project" value="UniProtKB-UniRule"/>
</dbReference>
<dbReference type="GO" id="GO:0036431">
    <property type="term" value="F:dCMP kinase activity"/>
    <property type="evidence" value="ECO:0007669"/>
    <property type="project" value="InterPro"/>
</dbReference>
<dbReference type="Pfam" id="PF02224">
    <property type="entry name" value="Cytidylate_kin"/>
    <property type="match status" value="1"/>
</dbReference>
<dbReference type="RefSeq" id="WP_078666261.1">
    <property type="nucleotide sequence ID" value="NZ_FUXM01000035.1"/>
</dbReference>
<accession>A0A1T4RT97</accession>
<keyword evidence="2 8" id="KW-0808">Transferase</keyword>
<evidence type="ECO:0000256" key="1">
    <source>
        <dbReference type="ARBA" id="ARBA00009427"/>
    </source>
</evidence>
<keyword evidence="3 8" id="KW-0547">Nucleotide-binding</keyword>
<sequence>MSKLQQIAIDGPAGAGKSTIARLLARQLGYLYVDTGAMYRAVTLKVLKQGLDPGDEKEIADMLTETEVDLIPATEGLRVILDGEDVSDAIRTPQVSQAVSQVARIPAVREKLTIWQRALGEKWPVVMDGRDIGTVVLPEAEHKFFLTASLEERARRRYLELKSKGYTQSFESLLEEMALRDKMDSGREIAPLKPAEDAQIIDTTGMTIEEVVNELLKRLGGNT</sequence>
<name>A0A1T4RT97_9FIRM</name>
<dbReference type="Proteomes" id="UP000189933">
    <property type="component" value="Unassembled WGS sequence"/>
</dbReference>